<reference evidence="3 4" key="1">
    <citation type="journal article" date="2016" name="Nat. Commun.">
        <title>Thousands of microbial genomes shed light on interconnected biogeochemical processes in an aquifer system.</title>
        <authorList>
            <person name="Anantharaman K."/>
            <person name="Brown C.T."/>
            <person name="Hug L.A."/>
            <person name="Sharon I."/>
            <person name="Castelle C.J."/>
            <person name="Probst A.J."/>
            <person name="Thomas B.C."/>
            <person name="Singh A."/>
            <person name="Wilkins M.J."/>
            <person name="Karaoz U."/>
            <person name="Brodie E.L."/>
            <person name="Williams K.H."/>
            <person name="Hubbard S.S."/>
            <person name="Banfield J.F."/>
        </authorList>
    </citation>
    <scope>NUCLEOTIDE SEQUENCE [LARGE SCALE GENOMIC DNA]</scope>
</reference>
<dbReference type="SUPFAM" id="SSF53474">
    <property type="entry name" value="alpha/beta-Hydrolases"/>
    <property type="match status" value="1"/>
</dbReference>
<proteinExistence type="predicted"/>
<dbReference type="STRING" id="1802362.A2806_03770"/>
<dbReference type="EMBL" id="MHSS01000009">
    <property type="protein sequence ID" value="OHA48051.1"/>
    <property type="molecule type" value="Genomic_DNA"/>
</dbReference>
<dbReference type="PANTHER" id="PTHR22946:SF9">
    <property type="entry name" value="POLYKETIDE TRANSFERASE AF380"/>
    <property type="match status" value="1"/>
</dbReference>
<evidence type="ECO:0000313" key="3">
    <source>
        <dbReference type="EMBL" id="OHA48051.1"/>
    </source>
</evidence>
<organism evidence="3 4">
    <name type="scientific">Candidatus Terrybacteria bacterium RIFCSPHIGHO2_01_FULL_48_17</name>
    <dbReference type="NCBI Taxonomy" id="1802362"/>
    <lineage>
        <taxon>Bacteria</taxon>
        <taxon>Candidatus Terryibacteriota</taxon>
    </lineage>
</organism>
<feature type="domain" description="Serine aminopeptidase S33" evidence="2">
    <location>
        <begin position="77"/>
        <end position="190"/>
    </location>
</feature>
<evidence type="ECO:0000259" key="2">
    <source>
        <dbReference type="Pfam" id="PF12146"/>
    </source>
</evidence>
<comment type="caution">
    <text evidence="3">The sequence shown here is derived from an EMBL/GenBank/DDBJ whole genome shotgun (WGS) entry which is preliminary data.</text>
</comment>
<dbReference type="GO" id="GO:0052689">
    <property type="term" value="F:carboxylic ester hydrolase activity"/>
    <property type="evidence" value="ECO:0007669"/>
    <property type="project" value="UniProtKB-ARBA"/>
</dbReference>
<keyword evidence="1" id="KW-0378">Hydrolase</keyword>
<dbReference type="PANTHER" id="PTHR22946">
    <property type="entry name" value="DIENELACTONE HYDROLASE DOMAIN-CONTAINING PROTEIN-RELATED"/>
    <property type="match status" value="1"/>
</dbReference>
<evidence type="ECO:0000256" key="1">
    <source>
        <dbReference type="ARBA" id="ARBA00022801"/>
    </source>
</evidence>
<dbReference type="AlphaFoldDB" id="A0A1G2PK93"/>
<gene>
    <name evidence="3" type="ORF">A2806_03770</name>
</gene>
<dbReference type="Pfam" id="PF12146">
    <property type="entry name" value="Hydrolase_4"/>
    <property type="match status" value="1"/>
</dbReference>
<dbReference type="InterPro" id="IPR022742">
    <property type="entry name" value="Hydrolase_4"/>
</dbReference>
<dbReference type="Gene3D" id="3.40.50.1820">
    <property type="entry name" value="alpha/beta hydrolase"/>
    <property type="match status" value="1"/>
</dbReference>
<protein>
    <recommendedName>
        <fullName evidence="2">Serine aminopeptidase S33 domain-containing protein</fullName>
    </recommendedName>
</protein>
<dbReference type="InterPro" id="IPR050261">
    <property type="entry name" value="FrsA_esterase"/>
</dbReference>
<dbReference type="InterPro" id="IPR029058">
    <property type="entry name" value="AB_hydrolase_fold"/>
</dbReference>
<evidence type="ECO:0000313" key="4">
    <source>
        <dbReference type="Proteomes" id="UP000177629"/>
    </source>
</evidence>
<dbReference type="Proteomes" id="UP000177629">
    <property type="component" value="Unassembled WGS sequence"/>
</dbReference>
<name>A0A1G2PK93_9BACT</name>
<accession>A0A1G2PK93</accession>
<sequence>MFAWLIIPALAVITVVVMGWQFLKLFIQINVHKQVARYVPAYPDHPRKWGMTYCNVRFETEDGIGLCGWVIAPKRDQEARGVVLLLHGLGGPHDTGGKSRQLPWANVFADQGYLVLMFDFRNHGDSDSGFITFGRDELLDVRAARNFIAKSWMLSDLPVVLAGVSYGAATAIRFAATHPYSFQGVIAISGYADFSLILHERVKDQTIWGKIPGISRLVEDALCAELSISDLRQLSPCEVAVHVSPMPLLILHGTRDDIIGEHHAHLLYSAAHDPKSLVVVKDGSHGFLLDPIGSHKAACEAREAVIRFTESVSR</sequence>